<evidence type="ECO:0000313" key="8">
    <source>
        <dbReference type="EMBL" id="KAJ1980365.1"/>
    </source>
</evidence>
<dbReference type="NCBIfam" id="TIGR01833">
    <property type="entry name" value="HMG-CoA-S_euk"/>
    <property type="match status" value="1"/>
</dbReference>
<evidence type="ECO:0000259" key="6">
    <source>
        <dbReference type="Pfam" id="PF01154"/>
    </source>
</evidence>
<feature type="binding site" evidence="4">
    <location>
        <position position="262"/>
    </location>
    <ligand>
        <name>CoA</name>
        <dbReference type="ChEBI" id="CHEBI:57287"/>
    </ligand>
</feature>
<organism evidence="8 9">
    <name type="scientific">Dimargaris verticillata</name>
    <dbReference type="NCBI Taxonomy" id="2761393"/>
    <lineage>
        <taxon>Eukaryota</taxon>
        <taxon>Fungi</taxon>
        <taxon>Fungi incertae sedis</taxon>
        <taxon>Zoopagomycota</taxon>
        <taxon>Kickxellomycotina</taxon>
        <taxon>Dimargaritomycetes</taxon>
        <taxon>Dimargaritales</taxon>
        <taxon>Dimargaritaceae</taxon>
        <taxon>Dimargaris</taxon>
    </lineage>
</organism>
<dbReference type="InterPro" id="IPR013528">
    <property type="entry name" value="HMG_CoA_synth_N"/>
</dbReference>
<feature type="binding site" evidence="4">
    <location>
        <position position="266"/>
    </location>
    <ligand>
        <name>CoA</name>
        <dbReference type="ChEBI" id="CHEBI:57287"/>
    </ligand>
</feature>
<comment type="function">
    <text evidence="5">Catalyzes the condensation of acetyl-CoA with acetoacetyl-CoA to form HMG-CoA.</text>
</comment>
<dbReference type="Gene3D" id="3.40.47.10">
    <property type="match status" value="1"/>
</dbReference>
<feature type="active site" description="Acyl-thioester intermediate" evidence="3">
    <location>
        <position position="125"/>
    </location>
</feature>
<dbReference type="Proteomes" id="UP001151582">
    <property type="component" value="Unassembled WGS sequence"/>
</dbReference>
<comment type="catalytic activity">
    <reaction evidence="5">
        <text>acetoacetyl-CoA + acetyl-CoA + H2O = (3S)-3-hydroxy-3-methylglutaryl-CoA + CoA + H(+)</text>
        <dbReference type="Rhea" id="RHEA:10188"/>
        <dbReference type="ChEBI" id="CHEBI:15377"/>
        <dbReference type="ChEBI" id="CHEBI:15378"/>
        <dbReference type="ChEBI" id="CHEBI:43074"/>
        <dbReference type="ChEBI" id="CHEBI:57286"/>
        <dbReference type="ChEBI" id="CHEBI:57287"/>
        <dbReference type="ChEBI" id="CHEBI:57288"/>
        <dbReference type="EC" id="2.3.3.10"/>
    </reaction>
</comment>
<evidence type="ECO:0000256" key="5">
    <source>
        <dbReference type="RuleBase" id="RU364071"/>
    </source>
</evidence>
<evidence type="ECO:0000256" key="1">
    <source>
        <dbReference type="ARBA" id="ARBA00007061"/>
    </source>
</evidence>
<dbReference type="FunFam" id="3.40.47.10:FF:000008">
    <property type="entry name" value="3-hydroxy-3-methylglutaryl coenzyme A synthase"/>
    <property type="match status" value="1"/>
</dbReference>
<evidence type="ECO:0000256" key="4">
    <source>
        <dbReference type="PIRSR" id="PIRSR610122-2"/>
    </source>
</evidence>
<dbReference type="PANTHER" id="PTHR43323:SF2">
    <property type="entry name" value="HYDROXYMETHYLGLUTARYL-COA SYNTHASE"/>
    <property type="match status" value="1"/>
</dbReference>
<proteinExistence type="inferred from homology"/>
<dbReference type="InterPro" id="IPR016039">
    <property type="entry name" value="Thiolase-like"/>
</dbReference>
<dbReference type="Pfam" id="PF01154">
    <property type="entry name" value="HMG_CoA_synt_N"/>
    <property type="match status" value="1"/>
</dbReference>
<feature type="domain" description="Hydroxymethylglutaryl-coenzyme A synthase C-terminal" evidence="7">
    <location>
        <begin position="183"/>
        <end position="451"/>
    </location>
</feature>
<protein>
    <recommendedName>
        <fullName evidence="5">Hydroxymethylglutaryl-CoA synthase</fullName>
        <shortName evidence="5">HMG-CoA synthase</shortName>
        <ecNumber evidence="5">2.3.3.10</ecNumber>
    </recommendedName>
    <alternativeName>
        <fullName evidence="5">3-hydroxy-3-methylglutaryl coenzyme A synthase</fullName>
    </alternativeName>
</protein>
<evidence type="ECO:0000259" key="7">
    <source>
        <dbReference type="Pfam" id="PF08540"/>
    </source>
</evidence>
<accession>A0A9W8EE16</accession>
<dbReference type="GO" id="GO:0004421">
    <property type="term" value="F:hydroxymethylglutaryl-CoA synthase activity"/>
    <property type="evidence" value="ECO:0007669"/>
    <property type="project" value="UniProtKB-EC"/>
</dbReference>
<evidence type="ECO:0000313" key="9">
    <source>
        <dbReference type="Proteomes" id="UP001151582"/>
    </source>
</evidence>
<dbReference type="OrthoDB" id="1269963at2759"/>
<keyword evidence="2 5" id="KW-0808">Transferase</keyword>
<reference evidence="8" key="1">
    <citation type="submission" date="2022-07" db="EMBL/GenBank/DDBJ databases">
        <title>Phylogenomic reconstructions and comparative analyses of Kickxellomycotina fungi.</title>
        <authorList>
            <person name="Reynolds N.K."/>
            <person name="Stajich J.E."/>
            <person name="Barry K."/>
            <person name="Grigoriev I.V."/>
            <person name="Crous P."/>
            <person name="Smith M.E."/>
        </authorList>
    </citation>
    <scope>NUCLEOTIDE SEQUENCE</scope>
    <source>
        <strain evidence="8">RSA 567</strain>
    </source>
</reference>
<gene>
    <name evidence="8" type="primary">ERG13</name>
    <name evidence="8" type="ORF">H4R34_002478</name>
</gene>
<dbReference type="GO" id="GO:0010142">
    <property type="term" value="P:farnesyl diphosphate biosynthetic process, mevalonate pathway"/>
    <property type="evidence" value="ECO:0007669"/>
    <property type="project" value="InterPro"/>
</dbReference>
<dbReference type="Pfam" id="PF08540">
    <property type="entry name" value="HMG_CoA_synt_C"/>
    <property type="match status" value="1"/>
</dbReference>
<dbReference type="GO" id="GO:0006084">
    <property type="term" value="P:acetyl-CoA metabolic process"/>
    <property type="evidence" value="ECO:0007669"/>
    <property type="project" value="InterPro"/>
</dbReference>
<comment type="caution">
    <text evidence="8">The sequence shown here is derived from an EMBL/GenBank/DDBJ whole genome shotgun (WGS) entry which is preliminary data.</text>
</comment>
<feature type="domain" description="Hydroxymethylglutaryl-coenzyme A synthase N-terminal" evidence="6">
    <location>
        <begin position="11"/>
        <end position="182"/>
    </location>
</feature>
<sequence length="455" mass="50380">MTANGAALNRENVGILGMEVYFPKRYVDQAELEQFDGVSAGKYTIGLGQSKMAVTDDREDIASFCLSVVQNFMEKYQVKYESVGRLEVGTETIVDKSKSTKSVLMQLFKESGNYAVEGIDTTNACYGGTSALFNAVQWCQSEFWDGRYALVVAADIAVYAKGNARPSGGAGAAVMLVGPDAPLVMEPGLRSTHIEHLYDFYKPDLSSEFPEVDGPLSVVSYVRFVDACYAKFLKLVEQKDGVTHASLDNAADFFVFHSPYTKQVTKGLARMSYIDFTRQPDAPQFEAAQAYKDLPYQDSLTLKDLERTFVGLSKSVMAKKVAPSLLAAREIGNSYCASVYFCLASLISEVPPEQLAGRRIAMFSYGSGSAASMFSLRVRGDTTKMAQNLLVRQRLESRAKISAEAFDQLMSLRESTHQLRDYQPTGDLANLFPGTYYLESIDSKFRREYKRTPLN</sequence>
<dbReference type="CDD" id="cd00827">
    <property type="entry name" value="init_cond_enzymes"/>
    <property type="match status" value="1"/>
</dbReference>
<feature type="active site" description="Proton donor/acceptor" evidence="3">
    <location>
        <position position="257"/>
    </location>
</feature>
<dbReference type="InterPro" id="IPR013746">
    <property type="entry name" value="HMG_CoA_synt_C_dom"/>
</dbReference>
<dbReference type="InterPro" id="IPR010122">
    <property type="entry name" value="HMG_CoA_synthase_euk"/>
</dbReference>
<dbReference type="EC" id="2.3.3.10" evidence="5"/>
<evidence type="ECO:0000256" key="3">
    <source>
        <dbReference type="PIRSR" id="PIRSR610122-1"/>
    </source>
</evidence>
<keyword evidence="8" id="KW-0012">Acyltransferase</keyword>
<feature type="active site" description="Proton donor/acceptor" evidence="3">
    <location>
        <position position="91"/>
    </location>
</feature>
<dbReference type="SUPFAM" id="SSF53901">
    <property type="entry name" value="Thiolase-like"/>
    <property type="match status" value="2"/>
</dbReference>
<keyword evidence="9" id="KW-1185">Reference proteome</keyword>
<name>A0A9W8EE16_9FUNG</name>
<comment type="similarity">
    <text evidence="1 5">Belongs to the thiolase-like superfamily. HMG-CoA synthase family.</text>
</comment>
<feature type="binding site" evidence="4">
    <location>
        <position position="163"/>
    </location>
    <ligand>
        <name>CoA</name>
        <dbReference type="ChEBI" id="CHEBI:57287"/>
    </ligand>
</feature>
<dbReference type="PANTHER" id="PTHR43323">
    <property type="entry name" value="3-HYDROXY-3-METHYLGLUTARYL COENZYME A SYNTHASE"/>
    <property type="match status" value="1"/>
</dbReference>
<dbReference type="AlphaFoldDB" id="A0A9W8EE16"/>
<evidence type="ECO:0000256" key="2">
    <source>
        <dbReference type="ARBA" id="ARBA00022679"/>
    </source>
</evidence>
<feature type="binding site" evidence="4">
    <location>
        <position position="217"/>
    </location>
    <ligand>
        <name>CoA</name>
        <dbReference type="ChEBI" id="CHEBI:57287"/>
    </ligand>
</feature>
<dbReference type="EMBL" id="JANBQB010000172">
    <property type="protein sequence ID" value="KAJ1980365.1"/>
    <property type="molecule type" value="Genomic_DNA"/>
</dbReference>